<feature type="transmembrane region" description="Helical" evidence="5">
    <location>
        <begin position="12"/>
        <end position="33"/>
    </location>
</feature>
<feature type="transmembrane region" description="Helical" evidence="5">
    <location>
        <begin position="39"/>
        <end position="60"/>
    </location>
</feature>
<keyword evidence="7" id="KW-1185">Reference proteome</keyword>
<feature type="transmembrane region" description="Helical" evidence="5">
    <location>
        <begin position="199"/>
        <end position="219"/>
    </location>
</feature>
<accession>A0AAD7UJB2</accession>
<dbReference type="InterPro" id="IPR050186">
    <property type="entry name" value="TPT_transporter"/>
</dbReference>
<keyword evidence="3 5" id="KW-1133">Transmembrane helix</keyword>
<keyword evidence="4 5" id="KW-0472">Membrane</keyword>
<feature type="transmembrane region" description="Helical" evidence="5">
    <location>
        <begin position="231"/>
        <end position="254"/>
    </location>
</feature>
<name>A0AAD7UJB2_9STRA</name>
<protein>
    <recommendedName>
        <fullName evidence="8">Sugar phosphate transporter domain-containing protein</fullName>
    </recommendedName>
</protein>
<feature type="transmembrane region" description="Helical" evidence="5">
    <location>
        <begin position="134"/>
        <end position="150"/>
    </location>
</feature>
<dbReference type="Proteomes" id="UP001230188">
    <property type="component" value="Unassembled WGS sequence"/>
</dbReference>
<gene>
    <name evidence="6" type="ORF">CTAYLR_005295</name>
</gene>
<feature type="transmembrane region" description="Helical" evidence="5">
    <location>
        <begin position="104"/>
        <end position="122"/>
    </location>
</feature>
<evidence type="ECO:0000313" key="7">
    <source>
        <dbReference type="Proteomes" id="UP001230188"/>
    </source>
</evidence>
<dbReference type="AlphaFoldDB" id="A0AAD7UJB2"/>
<dbReference type="EMBL" id="JAQMWT010000157">
    <property type="protein sequence ID" value="KAJ8608889.1"/>
    <property type="molecule type" value="Genomic_DNA"/>
</dbReference>
<evidence type="ECO:0000256" key="3">
    <source>
        <dbReference type="ARBA" id="ARBA00022989"/>
    </source>
</evidence>
<evidence type="ECO:0000256" key="2">
    <source>
        <dbReference type="ARBA" id="ARBA00022692"/>
    </source>
</evidence>
<comment type="caution">
    <text evidence="6">The sequence shown here is derived from an EMBL/GenBank/DDBJ whole genome shotgun (WGS) entry which is preliminary data.</text>
</comment>
<comment type="subcellular location">
    <subcellularLocation>
        <location evidence="1">Membrane</location>
        <topology evidence="1">Multi-pass membrane protein</topology>
    </subcellularLocation>
</comment>
<proteinExistence type="predicted"/>
<reference evidence="6" key="1">
    <citation type="submission" date="2023-01" db="EMBL/GenBank/DDBJ databases">
        <title>Metagenome sequencing of chrysophaentin producing Chrysophaeum taylorii.</title>
        <authorList>
            <person name="Davison J."/>
            <person name="Bewley C."/>
        </authorList>
    </citation>
    <scope>NUCLEOTIDE SEQUENCE</scope>
    <source>
        <strain evidence="6">NIES-1699</strain>
    </source>
</reference>
<evidence type="ECO:0000256" key="1">
    <source>
        <dbReference type="ARBA" id="ARBA00004141"/>
    </source>
</evidence>
<sequence>MRDLARKTVEFVMLGSLYLVMTIALIYVNAWIVSDLFPYAATLTMLQMIFCAISSAGLVYGFKVASVPNRAELRVMSRKFVVLGFFYAVYLWGSNLAYKYLEVGFIQILKPLGGFMIYLTLLRHGYETLSTWKALNMIAIFGAVSIASCGQDEIGAFSWVGVSVLLSSLVANSCYYTLLQYLLQPQDDDTKQTVRLNPLTTMLLVGPSAALWLFCVAVSTEWSQKHFEWTLPTWVLLLDCALAFGLNISIMYMLKAFSALTYALCGYGKDVCFRAVL</sequence>
<feature type="transmembrane region" description="Helical" evidence="5">
    <location>
        <begin position="156"/>
        <end position="178"/>
    </location>
</feature>
<dbReference type="GO" id="GO:0016020">
    <property type="term" value="C:membrane"/>
    <property type="evidence" value="ECO:0007669"/>
    <property type="project" value="UniProtKB-SubCell"/>
</dbReference>
<feature type="transmembrane region" description="Helical" evidence="5">
    <location>
        <begin position="80"/>
        <end position="98"/>
    </location>
</feature>
<dbReference type="PANTHER" id="PTHR11132">
    <property type="entry name" value="SOLUTE CARRIER FAMILY 35"/>
    <property type="match status" value="1"/>
</dbReference>
<keyword evidence="2 5" id="KW-0812">Transmembrane</keyword>
<evidence type="ECO:0008006" key="8">
    <source>
        <dbReference type="Google" id="ProtNLM"/>
    </source>
</evidence>
<organism evidence="6 7">
    <name type="scientific">Chrysophaeum taylorii</name>
    <dbReference type="NCBI Taxonomy" id="2483200"/>
    <lineage>
        <taxon>Eukaryota</taxon>
        <taxon>Sar</taxon>
        <taxon>Stramenopiles</taxon>
        <taxon>Ochrophyta</taxon>
        <taxon>Pelagophyceae</taxon>
        <taxon>Pelagomonadales</taxon>
        <taxon>Pelagomonadaceae</taxon>
        <taxon>Chrysophaeum</taxon>
    </lineage>
</organism>
<evidence type="ECO:0000313" key="6">
    <source>
        <dbReference type="EMBL" id="KAJ8608889.1"/>
    </source>
</evidence>
<evidence type="ECO:0000256" key="5">
    <source>
        <dbReference type="SAM" id="Phobius"/>
    </source>
</evidence>
<evidence type="ECO:0000256" key="4">
    <source>
        <dbReference type="ARBA" id="ARBA00023136"/>
    </source>
</evidence>